<gene>
    <name evidence="6" type="ORF">KIL84_021176</name>
</gene>
<evidence type="ECO:0000259" key="4">
    <source>
        <dbReference type="SMART" id="SM01359"/>
    </source>
</evidence>
<dbReference type="PANTHER" id="PTHR11412:SF81">
    <property type="entry name" value="COMPLEMENT C3"/>
    <property type="match status" value="1"/>
</dbReference>
<dbReference type="Pfam" id="PF21308">
    <property type="entry name" value="C3_CUB2"/>
    <property type="match status" value="1"/>
</dbReference>
<dbReference type="InterPro" id="IPR011625">
    <property type="entry name" value="A2M_N_BRD"/>
</dbReference>
<evidence type="ECO:0000256" key="2">
    <source>
        <dbReference type="ARBA" id="ARBA00022525"/>
    </source>
</evidence>
<evidence type="ECO:0000256" key="3">
    <source>
        <dbReference type="ARBA" id="ARBA00023157"/>
    </source>
</evidence>
<proteinExistence type="predicted"/>
<dbReference type="InterPro" id="IPR040839">
    <property type="entry name" value="MG4"/>
</dbReference>
<comment type="caution">
    <text evidence="6">The sequence shown here is derived from an EMBL/GenBank/DDBJ whole genome shotgun (WGS) entry which is preliminary data.</text>
</comment>
<dbReference type="InterPro" id="IPR050473">
    <property type="entry name" value="A2M/Complement_sys"/>
</dbReference>
<reference evidence="6" key="1">
    <citation type="submission" date="2021-09" db="EMBL/GenBank/DDBJ databases">
        <title>The genome of Mauremys mutica provides insights into the evolution of semi-aquatic lifestyle.</title>
        <authorList>
            <person name="Gong S."/>
            <person name="Gao Y."/>
        </authorList>
    </citation>
    <scope>NUCLEOTIDE SEQUENCE</scope>
    <source>
        <strain evidence="6">MM-2020</strain>
        <tissue evidence="6">Muscle</tissue>
    </source>
</reference>
<dbReference type="Pfam" id="PF17790">
    <property type="entry name" value="MG1"/>
    <property type="match status" value="1"/>
</dbReference>
<dbReference type="EMBL" id="JAHDVG010000475">
    <property type="protein sequence ID" value="KAH1176442.1"/>
    <property type="molecule type" value="Genomic_DNA"/>
</dbReference>
<evidence type="ECO:0000313" key="7">
    <source>
        <dbReference type="Proteomes" id="UP000827986"/>
    </source>
</evidence>
<dbReference type="Pfam" id="PF17789">
    <property type="entry name" value="MG4"/>
    <property type="match status" value="1"/>
</dbReference>
<dbReference type="AlphaFoldDB" id="A0A9D4AU62"/>
<name>A0A9D4AU62_9SAUR</name>
<protein>
    <submittedName>
        <fullName evidence="6">Uncharacterized protein</fullName>
    </submittedName>
</protein>
<dbReference type="InterPro" id="IPR008930">
    <property type="entry name" value="Terpenoid_cyclase/PrenylTrfase"/>
</dbReference>
<organism evidence="6 7">
    <name type="scientific">Mauremys mutica</name>
    <name type="common">yellowpond turtle</name>
    <dbReference type="NCBI Taxonomy" id="74926"/>
    <lineage>
        <taxon>Eukaryota</taxon>
        <taxon>Metazoa</taxon>
        <taxon>Chordata</taxon>
        <taxon>Craniata</taxon>
        <taxon>Vertebrata</taxon>
        <taxon>Euteleostomi</taxon>
        <taxon>Archelosauria</taxon>
        <taxon>Testudinata</taxon>
        <taxon>Testudines</taxon>
        <taxon>Cryptodira</taxon>
        <taxon>Durocryptodira</taxon>
        <taxon>Testudinoidea</taxon>
        <taxon>Geoemydidae</taxon>
        <taxon>Geoemydinae</taxon>
        <taxon>Mauremys</taxon>
    </lineage>
</organism>
<dbReference type="Gene3D" id="6.10.270.10">
    <property type="match status" value="1"/>
</dbReference>
<evidence type="ECO:0000259" key="5">
    <source>
        <dbReference type="SMART" id="SM01360"/>
    </source>
</evidence>
<dbReference type="Gene3D" id="2.60.120.1540">
    <property type="match status" value="1"/>
</dbReference>
<dbReference type="GO" id="GO:0005576">
    <property type="term" value="C:extracellular region"/>
    <property type="evidence" value="ECO:0007669"/>
    <property type="project" value="UniProtKB-SubCell"/>
</dbReference>
<comment type="subcellular location">
    <subcellularLocation>
        <location evidence="1">Secreted</location>
    </subcellularLocation>
</comment>
<dbReference type="Gene3D" id="2.20.130.20">
    <property type="match status" value="1"/>
</dbReference>
<dbReference type="InterPro" id="IPR048848">
    <property type="entry name" value="C3_CUB2"/>
</dbReference>
<dbReference type="SMART" id="SM01360">
    <property type="entry name" value="A2M"/>
    <property type="match status" value="1"/>
</dbReference>
<keyword evidence="3" id="KW-1015">Disulfide bond</keyword>
<dbReference type="Pfam" id="PF00207">
    <property type="entry name" value="A2M"/>
    <property type="match status" value="1"/>
</dbReference>
<dbReference type="Proteomes" id="UP000827986">
    <property type="component" value="Unassembled WGS sequence"/>
</dbReference>
<feature type="domain" description="Alpha-2-macroglobulin" evidence="5">
    <location>
        <begin position="379"/>
        <end position="469"/>
    </location>
</feature>
<dbReference type="Gene3D" id="2.60.40.1930">
    <property type="match status" value="1"/>
</dbReference>
<dbReference type="InterPro" id="IPR041425">
    <property type="entry name" value="C3/4/5_MG1"/>
</dbReference>
<keyword evidence="2" id="KW-0964">Secreted</keyword>
<evidence type="ECO:0000256" key="1">
    <source>
        <dbReference type="ARBA" id="ARBA00004613"/>
    </source>
</evidence>
<feature type="domain" description="Alpha-2-macroglobulin bait region" evidence="4">
    <location>
        <begin position="222"/>
        <end position="351"/>
    </location>
</feature>
<dbReference type="InterPro" id="IPR001599">
    <property type="entry name" value="Macroglobln_a2"/>
</dbReference>
<sequence length="667" mass="74033">MGRQQEGHPDSEDKTVRFGKLEQKQRAVLGSISWENKEARTLNLFTIHTYSLITPNVLRVESEETVVVEAHGLSAPIVVTVTVHDFPLKKHILYQVQTDLNPANGMMGTAVIQVPTKNITKDSSQNQYVVVQAKFPQQTLEKVVLVHFHSGYIFIQTDKTIYTPGSTGSVMVEAERTGINIVTSLYQIYFTKTPKYFKPGMPFELMVYITNPDGSPAPRVPVQAEGFQSAGPTQGDGTAKLIINMPRDRQQVPVTILNKGKIIRVGRQARQAGQNLVTMSLPITPDLIPSFRIVAYYQVGNSEIVADSVWLDIQDTCMGTIWDSVEKSDIGCMAGSGKDNLGVFTDAGLALETSNGISTAQRTDPECPQATKRQGRSVRLIEYKGNKGRISSKKMPIFLKDSITTWEVLAVSLSETKGICVADPYEITVMKKIFIDLRLPYSVVRNEHVEIRAILYNYWDQNLKVWLELMHNPVFCSASTSEAKYRQILDIKAKSSLAVPLVIVPLQLGSHNIEVKAAVQDSFVSDGMKKKLKVVRLEVSIGKAGDYLAQRYQSLTRPYTVALASYALAMEGTLDTEKTLMKASTASFALSLINNNNNNNNDEVQKKINPGLILQLKWNEDFTVKAEGTGQATVTVTIIYNAKRKEDESQCKKFDLRVSVEEAQGGK</sequence>
<dbReference type="PANTHER" id="PTHR11412">
    <property type="entry name" value="MACROGLOBULIN / COMPLEMENT"/>
    <property type="match status" value="1"/>
</dbReference>
<dbReference type="InterPro" id="IPR013783">
    <property type="entry name" value="Ig-like_fold"/>
</dbReference>
<dbReference type="SMART" id="SM01359">
    <property type="entry name" value="A2M_N_2"/>
    <property type="match status" value="1"/>
</dbReference>
<dbReference type="GO" id="GO:0004866">
    <property type="term" value="F:endopeptidase inhibitor activity"/>
    <property type="evidence" value="ECO:0007669"/>
    <property type="project" value="InterPro"/>
</dbReference>
<dbReference type="Gene3D" id="2.60.40.10">
    <property type="entry name" value="Immunoglobulins"/>
    <property type="match status" value="2"/>
</dbReference>
<accession>A0A9D4AU62</accession>
<dbReference type="FunFam" id="2.60.40.10:FF:000155">
    <property type="entry name" value="complement C3 isoform X1"/>
    <property type="match status" value="1"/>
</dbReference>
<dbReference type="SUPFAM" id="SSF48239">
    <property type="entry name" value="Terpenoid cyclases/Protein prenyltransferases"/>
    <property type="match status" value="1"/>
</dbReference>
<evidence type="ECO:0000313" key="6">
    <source>
        <dbReference type="EMBL" id="KAH1176442.1"/>
    </source>
</evidence>
<keyword evidence="7" id="KW-1185">Reference proteome</keyword>